<dbReference type="PROSITE" id="PS50931">
    <property type="entry name" value="HTH_LYSR"/>
    <property type="match status" value="1"/>
</dbReference>
<evidence type="ECO:0000313" key="7">
    <source>
        <dbReference type="EMBL" id="PYE19568.1"/>
    </source>
</evidence>
<dbReference type="Proteomes" id="UP000533533">
    <property type="component" value="Unassembled WGS sequence"/>
</dbReference>
<dbReference type="GO" id="GO:0003677">
    <property type="term" value="F:DNA binding"/>
    <property type="evidence" value="ECO:0007669"/>
    <property type="project" value="UniProtKB-KW"/>
</dbReference>
<dbReference type="Pfam" id="PF00126">
    <property type="entry name" value="HTH_1"/>
    <property type="match status" value="1"/>
</dbReference>
<dbReference type="PANTHER" id="PTHR30118">
    <property type="entry name" value="HTH-TYPE TRANSCRIPTIONAL REGULATOR LEUO-RELATED"/>
    <property type="match status" value="1"/>
</dbReference>
<keyword evidence="9" id="KW-1185">Reference proteome</keyword>
<evidence type="ECO:0000256" key="2">
    <source>
        <dbReference type="ARBA" id="ARBA00023015"/>
    </source>
</evidence>
<protein>
    <submittedName>
        <fullName evidence="7">DNA-binding transcriptional LysR family regulator</fullName>
    </submittedName>
</protein>
<sequence length="296" mass="32132">MNRASHLSVKQLRIFDALVKDGNLSRVAGQIGLTQQAVSSNLSSLRDVFGDPLFLRTGRGVMPTALALELAAEVREILQAMERLVDRRPFDPATVTGTVAISAADYAHSVVVAPKLRAIRTQAPQLKLILSEFEIDAVATRMSTGEIDILVSIPEYVPANYPRQLLFHERYICVAACDSPLAGGHVLSLEKLAKLPHVVVSPARANLIGSADDWLEQLGLERTVVLAVPHFLLVPEVIEAMGAVAFLPSRLLPNPRLAPLRLVGDSAPPGFDLIAAWHPRSAANPLVHWLVEMLAR</sequence>
<keyword evidence="4" id="KW-0804">Transcription</keyword>
<evidence type="ECO:0000313" key="6">
    <source>
        <dbReference type="EMBL" id="MBB2928197.1"/>
    </source>
</evidence>
<gene>
    <name evidence="7" type="ORF">C7410_1198</name>
    <name evidence="6" type="ORF">FHX59_002618</name>
</gene>
<reference evidence="7 8" key="1">
    <citation type="submission" date="2018-06" db="EMBL/GenBank/DDBJ databases">
        <title>Genomic Encyclopedia of Type Strains, Phase IV (KMG-V): Genome sequencing to study the core and pangenomes of soil and plant-associated prokaryotes.</title>
        <authorList>
            <person name="Whitman W."/>
        </authorList>
    </citation>
    <scope>NUCLEOTIDE SEQUENCE [LARGE SCALE GENOMIC DNA]</scope>
    <source>
        <strain evidence="7 8">SRCL-318</strain>
        <strain evidence="6 9">SRMrh-85</strain>
    </source>
</reference>
<dbReference type="AlphaFoldDB" id="A0A2U1AAH4"/>
<feature type="domain" description="HTH lysR-type" evidence="5">
    <location>
        <begin position="7"/>
        <end position="64"/>
    </location>
</feature>
<accession>A0A2U1AAH4</accession>
<dbReference type="InterPro" id="IPR050389">
    <property type="entry name" value="LysR-type_TF"/>
</dbReference>
<keyword evidence="3 7" id="KW-0238">DNA-binding</keyword>
<dbReference type="InterPro" id="IPR005119">
    <property type="entry name" value="LysR_subst-bd"/>
</dbReference>
<evidence type="ECO:0000313" key="9">
    <source>
        <dbReference type="Proteomes" id="UP000533533"/>
    </source>
</evidence>
<dbReference type="InterPro" id="IPR036390">
    <property type="entry name" value="WH_DNA-bd_sf"/>
</dbReference>
<dbReference type="Pfam" id="PF03466">
    <property type="entry name" value="LysR_substrate"/>
    <property type="match status" value="1"/>
</dbReference>
<comment type="similarity">
    <text evidence="1">Belongs to the LysR transcriptional regulatory family.</text>
</comment>
<name>A0A2U1AAH4_9BURK</name>
<evidence type="ECO:0000256" key="1">
    <source>
        <dbReference type="ARBA" id="ARBA00009437"/>
    </source>
</evidence>
<dbReference type="InterPro" id="IPR000847">
    <property type="entry name" value="LysR_HTH_N"/>
</dbReference>
<proteinExistence type="inferred from homology"/>
<dbReference type="GO" id="GO:0003700">
    <property type="term" value="F:DNA-binding transcription factor activity"/>
    <property type="evidence" value="ECO:0007669"/>
    <property type="project" value="InterPro"/>
</dbReference>
<evidence type="ECO:0000256" key="3">
    <source>
        <dbReference type="ARBA" id="ARBA00023125"/>
    </source>
</evidence>
<keyword evidence="2" id="KW-0805">Transcription regulation</keyword>
<dbReference type="SUPFAM" id="SSF46785">
    <property type="entry name" value="Winged helix' DNA-binding domain"/>
    <property type="match status" value="1"/>
</dbReference>
<evidence type="ECO:0000313" key="8">
    <source>
        <dbReference type="Proteomes" id="UP000247772"/>
    </source>
</evidence>
<dbReference type="SUPFAM" id="SSF53850">
    <property type="entry name" value="Periplasmic binding protein-like II"/>
    <property type="match status" value="1"/>
</dbReference>
<dbReference type="OrthoDB" id="8893795at2"/>
<dbReference type="RefSeq" id="WP_110385586.1">
    <property type="nucleotide sequence ID" value="NZ_JACHVZ010000006.1"/>
</dbReference>
<dbReference type="Gene3D" id="3.40.190.10">
    <property type="entry name" value="Periplasmic binding protein-like II"/>
    <property type="match status" value="2"/>
</dbReference>
<comment type="caution">
    <text evidence="7">The sequence shown here is derived from an EMBL/GenBank/DDBJ whole genome shotgun (WGS) entry which is preliminary data.</text>
</comment>
<dbReference type="EMBL" id="JACHVZ010000006">
    <property type="protein sequence ID" value="MBB2928197.1"/>
    <property type="molecule type" value="Genomic_DNA"/>
</dbReference>
<dbReference type="Gene3D" id="1.10.10.10">
    <property type="entry name" value="Winged helix-like DNA-binding domain superfamily/Winged helix DNA-binding domain"/>
    <property type="match status" value="1"/>
</dbReference>
<evidence type="ECO:0000256" key="4">
    <source>
        <dbReference type="ARBA" id="ARBA00023163"/>
    </source>
</evidence>
<dbReference type="PANTHER" id="PTHR30118:SF15">
    <property type="entry name" value="TRANSCRIPTIONAL REGULATORY PROTEIN"/>
    <property type="match status" value="1"/>
</dbReference>
<organism evidence="7 8">
    <name type="scientific">Paraburkholderia silvatlantica</name>
    <dbReference type="NCBI Taxonomy" id="321895"/>
    <lineage>
        <taxon>Bacteria</taxon>
        <taxon>Pseudomonadati</taxon>
        <taxon>Pseudomonadota</taxon>
        <taxon>Betaproteobacteria</taxon>
        <taxon>Burkholderiales</taxon>
        <taxon>Burkholderiaceae</taxon>
        <taxon>Paraburkholderia</taxon>
    </lineage>
</organism>
<dbReference type="InterPro" id="IPR036388">
    <property type="entry name" value="WH-like_DNA-bd_sf"/>
</dbReference>
<evidence type="ECO:0000259" key="5">
    <source>
        <dbReference type="PROSITE" id="PS50931"/>
    </source>
</evidence>
<dbReference type="Proteomes" id="UP000247772">
    <property type="component" value="Unassembled WGS sequence"/>
</dbReference>
<dbReference type="EMBL" id="QJSQ01000019">
    <property type="protein sequence ID" value="PYE19568.1"/>
    <property type="molecule type" value="Genomic_DNA"/>
</dbReference>